<gene>
    <name evidence="15" type="ORF">CYME_CMG156C</name>
</gene>
<sequence>MEPFPRNNFVTPLLTDLYEITMAYAYFREGRHLLPATFDLFFRKNPFQGEYTVFAGLTEVLHFVQEQFRFTAEHCAFIRQHEVFAEAEQLEAFLAFLQSDECSGQVVQLRALPEGSVCFPLEPLVRVDGPLAVCQLLETTLLTLVNFPSLVATNAARHRVAVGDRVQLVEFGLRRAQGPDGGMTASRYAYLGGFDATSNVMAAFTYGIPCRGTHAHAFVQSFVRPAQAPPVDAGASTERSALALLAYRYRDEIVDPALRQSFQLSAKAANESELEAFIAYAAAFPRAFLALVDTYDSLGSGVPNFLAVALALEHQGYKPLGIRIDSGDLAYISSQARRIFDVVKPGNKYIIFASSDIHEDTLYALKEQGHAIDAFGVGTHLVTCQKQPALGCVFKLVQVDQTPCIKVSEDPNKTTIPGRKRVYRLYGRDPSVSMIDLMMLDSEPEPQPGERILCCHPYEEHKRCYMTPSRVEEILHLRLINGTVMPEDALASTASDRDRLQLARRRCREQVQALRYDYKRPLNPTPYKVSVSAALFKLVHQLWLSELTIRELS</sequence>
<dbReference type="InterPro" id="IPR013785">
    <property type="entry name" value="Aldolase_TIM"/>
</dbReference>
<dbReference type="InterPro" id="IPR036068">
    <property type="entry name" value="Nicotinate_pribotase-like_C"/>
</dbReference>
<evidence type="ECO:0000256" key="3">
    <source>
        <dbReference type="ARBA" id="ARBA00010897"/>
    </source>
</evidence>
<evidence type="ECO:0000256" key="7">
    <source>
        <dbReference type="ARBA" id="ARBA00022642"/>
    </source>
</evidence>
<dbReference type="OrthoDB" id="193380at2759"/>
<reference evidence="15 16" key="1">
    <citation type="journal article" date="2004" name="Nature">
        <title>Genome sequence of the ultrasmall unicellular red alga Cyanidioschyzon merolae 10D.</title>
        <authorList>
            <person name="Matsuzaki M."/>
            <person name="Misumi O."/>
            <person name="Shin-i T."/>
            <person name="Maruyama S."/>
            <person name="Takahara M."/>
            <person name="Miyagishima S."/>
            <person name="Mori T."/>
            <person name="Nishida K."/>
            <person name="Yagisawa F."/>
            <person name="Nishida K."/>
            <person name="Yoshida Y."/>
            <person name="Nishimura Y."/>
            <person name="Nakao S."/>
            <person name="Kobayashi T."/>
            <person name="Momoyama Y."/>
            <person name="Higashiyama T."/>
            <person name="Minoda A."/>
            <person name="Sano M."/>
            <person name="Nomoto H."/>
            <person name="Oishi K."/>
            <person name="Hayashi H."/>
            <person name="Ohta F."/>
            <person name="Nishizaka S."/>
            <person name="Haga S."/>
            <person name="Miura S."/>
            <person name="Morishita T."/>
            <person name="Kabeya Y."/>
            <person name="Terasawa K."/>
            <person name="Suzuki Y."/>
            <person name="Ishii Y."/>
            <person name="Asakawa S."/>
            <person name="Takano H."/>
            <person name="Ohta N."/>
            <person name="Kuroiwa H."/>
            <person name="Tanaka K."/>
            <person name="Shimizu N."/>
            <person name="Sugano S."/>
            <person name="Sato N."/>
            <person name="Nozaki H."/>
            <person name="Ogasawara N."/>
            <person name="Kohara Y."/>
            <person name="Kuroiwa T."/>
        </authorList>
    </citation>
    <scope>NUCLEOTIDE SEQUENCE [LARGE SCALE GENOMIC DNA]</scope>
    <source>
        <strain evidence="15 16">10D</strain>
    </source>
</reference>
<dbReference type="SUPFAM" id="SSF54675">
    <property type="entry name" value="Nicotinate/Quinolinate PRTase N-terminal domain-like"/>
    <property type="match status" value="1"/>
</dbReference>
<dbReference type="RefSeq" id="XP_005535946.1">
    <property type="nucleotide sequence ID" value="XM_005535889.1"/>
</dbReference>
<dbReference type="Gene3D" id="3.20.20.70">
    <property type="entry name" value="Aldolase class I"/>
    <property type="match status" value="2"/>
</dbReference>
<evidence type="ECO:0000259" key="12">
    <source>
        <dbReference type="Pfam" id="PF04095"/>
    </source>
</evidence>
<evidence type="ECO:0000259" key="13">
    <source>
        <dbReference type="Pfam" id="PF17767"/>
    </source>
</evidence>
<evidence type="ECO:0000256" key="5">
    <source>
        <dbReference type="ARBA" id="ARBA00022553"/>
    </source>
</evidence>
<keyword evidence="8 11" id="KW-0808">Transferase</keyword>
<evidence type="ECO:0000256" key="10">
    <source>
        <dbReference type="ARBA" id="ARBA00048668"/>
    </source>
</evidence>
<keyword evidence="16" id="KW-1185">Reference proteome</keyword>
<comment type="catalytic activity">
    <reaction evidence="10 11">
        <text>5-phospho-alpha-D-ribose 1-diphosphate + nicotinate + ATP + H2O = nicotinate beta-D-ribonucleotide + ADP + phosphate + diphosphate</text>
        <dbReference type="Rhea" id="RHEA:36163"/>
        <dbReference type="ChEBI" id="CHEBI:15377"/>
        <dbReference type="ChEBI" id="CHEBI:30616"/>
        <dbReference type="ChEBI" id="CHEBI:32544"/>
        <dbReference type="ChEBI" id="CHEBI:33019"/>
        <dbReference type="ChEBI" id="CHEBI:43474"/>
        <dbReference type="ChEBI" id="CHEBI:57502"/>
        <dbReference type="ChEBI" id="CHEBI:58017"/>
        <dbReference type="ChEBI" id="CHEBI:456216"/>
        <dbReference type="EC" id="6.3.4.21"/>
    </reaction>
</comment>
<dbReference type="Gene3D" id="3.20.140.10">
    <property type="entry name" value="nicotinate phosphoribosyltransferase"/>
    <property type="match status" value="2"/>
</dbReference>
<reference evidence="15 16" key="2">
    <citation type="journal article" date="2007" name="BMC Biol.">
        <title>A 100%-complete sequence reveals unusually simple genomic features in the hot-spring red alga Cyanidioschyzon merolae.</title>
        <authorList>
            <person name="Nozaki H."/>
            <person name="Takano H."/>
            <person name="Misumi O."/>
            <person name="Terasawa K."/>
            <person name="Matsuzaki M."/>
            <person name="Maruyama S."/>
            <person name="Nishida K."/>
            <person name="Yagisawa F."/>
            <person name="Yoshida Y."/>
            <person name="Fujiwara T."/>
            <person name="Takio S."/>
            <person name="Tamura K."/>
            <person name="Chung S.J."/>
            <person name="Nakamura S."/>
            <person name="Kuroiwa H."/>
            <person name="Tanaka K."/>
            <person name="Sato N."/>
            <person name="Kuroiwa T."/>
        </authorList>
    </citation>
    <scope>NUCLEOTIDE SEQUENCE [LARGE SCALE GENOMIC DNA]</scope>
    <source>
        <strain evidence="15 16">10D</strain>
    </source>
</reference>
<keyword evidence="5" id="KW-0597">Phosphoprotein</keyword>
<evidence type="ECO:0000259" key="14">
    <source>
        <dbReference type="Pfam" id="PF17956"/>
    </source>
</evidence>
<evidence type="ECO:0000256" key="4">
    <source>
        <dbReference type="ARBA" id="ARBA00013236"/>
    </source>
</evidence>
<dbReference type="SUPFAM" id="SSF51690">
    <property type="entry name" value="Nicotinate/Quinolinate PRTase C-terminal domain-like"/>
    <property type="match status" value="1"/>
</dbReference>
<comment type="pathway">
    <text evidence="2 11">Cofactor biosynthesis; NAD(+) biosynthesis; nicotinate D-ribonucleotide from nicotinate: step 1/1.</text>
</comment>
<name>M1V4T8_CYAM1</name>
<comment type="PTM">
    <text evidence="11">Transiently phosphorylated on a His residue during the reaction cycle. Phosphorylation strongly increases the affinity for substrates and increases the rate of nicotinate D-ribonucleotide production. Dephosphorylation regenerates the low-affinity form of the enzyme, leading to product release.</text>
</comment>
<dbReference type="GO" id="GO:0005829">
    <property type="term" value="C:cytosol"/>
    <property type="evidence" value="ECO:0007669"/>
    <property type="project" value="TreeGrafter"/>
</dbReference>
<evidence type="ECO:0000313" key="16">
    <source>
        <dbReference type="Proteomes" id="UP000007014"/>
    </source>
</evidence>
<dbReference type="GO" id="GO:0016757">
    <property type="term" value="F:glycosyltransferase activity"/>
    <property type="evidence" value="ECO:0007669"/>
    <property type="project" value="UniProtKB-KW"/>
</dbReference>
<evidence type="ECO:0000256" key="9">
    <source>
        <dbReference type="ARBA" id="ARBA00023426"/>
    </source>
</evidence>
<evidence type="ECO:0000313" key="15">
    <source>
        <dbReference type="EMBL" id="BAM79660.1"/>
    </source>
</evidence>
<dbReference type="InterPro" id="IPR007229">
    <property type="entry name" value="Nic_PRibTrfase-Fam"/>
</dbReference>
<dbReference type="Pfam" id="PF04095">
    <property type="entry name" value="NAPRTase"/>
    <property type="match status" value="1"/>
</dbReference>
<dbReference type="AlphaFoldDB" id="M1V4T8"/>
<feature type="domain" description="Nicotinate phosphoribosyltransferase C-terminal" evidence="14">
    <location>
        <begin position="419"/>
        <end position="538"/>
    </location>
</feature>
<keyword evidence="15" id="KW-0328">Glycosyltransferase</keyword>
<keyword evidence="6 11" id="KW-0436">Ligase</keyword>
<organism evidence="15 16">
    <name type="scientific">Cyanidioschyzon merolae (strain NIES-3377 / 10D)</name>
    <name type="common">Unicellular red alga</name>
    <dbReference type="NCBI Taxonomy" id="280699"/>
    <lineage>
        <taxon>Eukaryota</taxon>
        <taxon>Rhodophyta</taxon>
        <taxon>Bangiophyceae</taxon>
        <taxon>Cyanidiales</taxon>
        <taxon>Cyanidiaceae</taxon>
        <taxon>Cyanidioschyzon</taxon>
    </lineage>
</organism>
<evidence type="ECO:0000256" key="2">
    <source>
        <dbReference type="ARBA" id="ARBA00004952"/>
    </source>
</evidence>
<dbReference type="Proteomes" id="UP000007014">
    <property type="component" value="Chromosome 7"/>
</dbReference>
<dbReference type="PANTHER" id="PTHR11098">
    <property type="entry name" value="NICOTINATE PHOSPHORIBOSYLTRANSFERASE"/>
    <property type="match status" value="1"/>
</dbReference>
<dbReference type="STRING" id="280699.M1V4T8"/>
<dbReference type="InterPro" id="IPR041525">
    <property type="entry name" value="N/Namide_PRibTrfase"/>
</dbReference>
<proteinExistence type="inferred from homology"/>
<evidence type="ECO:0000256" key="6">
    <source>
        <dbReference type="ARBA" id="ARBA00022598"/>
    </source>
</evidence>
<dbReference type="PIRSF" id="PIRSF000484">
    <property type="entry name" value="NAPRT"/>
    <property type="match status" value="1"/>
</dbReference>
<dbReference type="GO" id="GO:0034355">
    <property type="term" value="P:NAD+ biosynthetic process via the salvage pathway"/>
    <property type="evidence" value="ECO:0007669"/>
    <property type="project" value="TreeGrafter"/>
</dbReference>
<keyword evidence="7 11" id="KW-0662">Pyridine nucleotide biosynthesis</keyword>
<feature type="domain" description="Nicotinate/nicotinamide phosphoribosyltransferase" evidence="12">
    <location>
        <begin position="320"/>
        <end position="416"/>
    </location>
</feature>
<dbReference type="PANTHER" id="PTHR11098:SF1">
    <property type="entry name" value="NICOTINATE PHOSPHORIBOSYLTRANSFERASE"/>
    <property type="match status" value="1"/>
</dbReference>
<dbReference type="EMBL" id="AP006489">
    <property type="protein sequence ID" value="BAM79660.1"/>
    <property type="molecule type" value="Genomic_DNA"/>
</dbReference>
<evidence type="ECO:0000256" key="1">
    <source>
        <dbReference type="ARBA" id="ARBA00004229"/>
    </source>
</evidence>
<dbReference type="KEGG" id="cme:CYME_CMG156C"/>
<feature type="domain" description="Nicotinate phosphoribosyltransferase N-terminal" evidence="13">
    <location>
        <begin position="13"/>
        <end position="146"/>
    </location>
</feature>
<dbReference type="Pfam" id="PF17956">
    <property type="entry name" value="NAPRTase_C"/>
    <property type="match status" value="1"/>
</dbReference>
<protein>
    <recommendedName>
        <fullName evidence="4 11">Nicotinate phosphoribosyltransferase</fullName>
        <ecNumber evidence="4 11">6.3.4.21</ecNumber>
    </recommendedName>
</protein>
<dbReference type="eggNOG" id="KOG2511">
    <property type="taxonomic scope" value="Eukaryota"/>
</dbReference>
<dbReference type="UniPathway" id="UPA00253">
    <property type="reaction ID" value="UER00457"/>
</dbReference>
<comment type="similarity">
    <text evidence="3 11">Belongs to the NAPRTase family.</text>
</comment>
<dbReference type="InterPro" id="IPR006405">
    <property type="entry name" value="Nic_PRibTrfase_pncB"/>
</dbReference>
<dbReference type="InterPro" id="IPR041619">
    <property type="entry name" value="NAPRTase_C"/>
</dbReference>
<comment type="function">
    <text evidence="9">Catalyzes the first step in the biosynthesis of NAD from nicotinic acid, the ATP-dependent synthesis of beta-nicotinate D-ribonucleotide from nicotinate and 5-phospho-D-ribose 1-phosphate. Helps prevent cellular oxidative stress via its role in NAD biosynthesis.</text>
</comment>
<evidence type="ECO:0000256" key="11">
    <source>
        <dbReference type="RuleBase" id="RU365100"/>
    </source>
</evidence>
<dbReference type="InterPro" id="IPR040727">
    <property type="entry name" value="NAPRTase_N"/>
</dbReference>
<evidence type="ECO:0000256" key="8">
    <source>
        <dbReference type="ARBA" id="ARBA00022679"/>
    </source>
</evidence>
<dbReference type="EC" id="6.3.4.21" evidence="4 11"/>
<dbReference type="GO" id="GO:0009507">
    <property type="term" value="C:chloroplast"/>
    <property type="evidence" value="ECO:0007669"/>
    <property type="project" value="UniProtKB-SubCell"/>
</dbReference>
<dbReference type="CDD" id="cd01570">
    <property type="entry name" value="NAPRTase_A"/>
    <property type="match status" value="1"/>
</dbReference>
<dbReference type="HOGENOM" id="CLU_025154_1_0_1"/>
<accession>M1V4T8</accession>
<dbReference type="GeneID" id="16993189"/>
<dbReference type="Pfam" id="PF17767">
    <property type="entry name" value="NAPRTase_N"/>
    <property type="match status" value="1"/>
</dbReference>
<dbReference type="GO" id="GO:0004516">
    <property type="term" value="F:nicotinate phosphoribosyltransferase activity"/>
    <property type="evidence" value="ECO:0007669"/>
    <property type="project" value="UniProtKB-UniRule"/>
</dbReference>
<comment type="subcellular location">
    <subcellularLocation>
        <location evidence="1">Plastid</location>
        <location evidence="1">Chloroplast</location>
    </subcellularLocation>
</comment>
<dbReference type="NCBIfam" id="TIGR01513">
    <property type="entry name" value="NAPRTase_put"/>
    <property type="match status" value="1"/>
</dbReference>
<dbReference type="OMA" id="VYFPGSP"/>
<dbReference type="Gramene" id="CMG156CT">
    <property type="protein sequence ID" value="CMG156CT"/>
    <property type="gene ID" value="CMG156C"/>
</dbReference>